<name>A0A5G2QZ20_PIG</name>
<protein>
    <submittedName>
        <fullName evidence="16">Macrophage receptor with collagenous structure</fullName>
    </submittedName>
</protein>
<dbReference type="PANTHER" id="PTHR19331">
    <property type="entry name" value="SCAVENGER RECEPTOR DOMAIN-CONTAINING"/>
    <property type="match status" value="1"/>
</dbReference>
<evidence type="ECO:0000256" key="8">
    <source>
        <dbReference type="ARBA" id="ARBA00023136"/>
    </source>
</evidence>
<keyword evidence="4" id="KW-0677">Repeat</keyword>
<dbReference type="Pfam" id="PF00530">
    <property type="entry name" value="SRCR"/>
    <property type="match status" value="1"/>
</dbReference>
<comment type="caution">
    <text evidence="12">Lacks conserved residue(s) required for the propagation of feature annotation.</text>
</comment>
<keyword evidence="9 12" id="KW-1015">Disulfide bond</keyword>
<feature type="region of interest" description="Disordered" evidence="13">
    <location>
        <begin position="248"/>
        <end position="325"/>
    </location>
</feature>
<dbReference type="PROSITE" id="PS50287">
    <property type="entry name" value="SRCR_2"/>
    <property type="match status" value="1"/>
</dbReference>
<dbReference type="Pfam" id="PF01391">
    <property type="entry name" value="Collagen"/>
    <property type="match status" value="2"/>
</dbReference>
<evidence type="ECO:0000256" key="14">
    <source>
        <dbReference type="SAM" id="Phobius"/>
    </source>
</evidence>
<gene>
    <name evidence="16" type="primary">MARCO</name>
</gene>
<evidence type="ECO:0000259" key="15">
    <source>
        <dbReference type="PROSITE" id="PS50287"/>
    </source>
</evidence>
<evidence type="ECO:0000256" key="9">
    <source>
        <dbReference type="ARBA" id="ARBA00023157"/>
    </source>
</evidence>
<feature type="transmembrane region" description="Helical" evidence="14">
    <location>
        <begin position="75"/>
        <end position="99"/>
    </location>
</feature>
<dbReference type="InterPro" id="IPR001190">
    <property type="entry name" value="SRCR"/>
</dbReference>
<dbReference type="SMART" id="SM00202">
    <property type="entry name" value="SR"/>
    <property type="match status" value="1"/>
</dbReference>
<proteinExistence type="evidence at protein level"/>
<evidence type="ECO:0000256" key="10">
    <source>
        <dbReference type="ARBA" id="ARBA00023170"/>
    </source>
</evidence>
<keyword evidence="11" id="KW-0325">Glycoprotein</keyword>
<evidence type="ECO:0007829" key="18">
    <source>
        <dbReference type="PeptideAtlas" id="A0A5G2QZ20"/>
    </source>
</evidence>
<keyword evidence="17" id="KW-1185">Reference proteome</keyword>
<evidence type="ECO:0000256" key="2">
    <source>
        <dbReference type="ARBA" id="ARBA00022692"/>
    </source>
</evidence>
<dbReference type="GO" id="GO:0016020">
    <property type="term" value="C:membrane"/>
    <property type="evidence" value="ECO:0007669"/>
    <property type="project" value="UniProtKB-SubCell"/>
</dbReference>
<accession>A0A5G2QZ20</accession>
<evidence type="ECO:0000256" key="4">
    <source>
        <dbReference type="ARBA" id="ARBA00022737"/>
    </source>
</evidence>
<evidence type="ECO:0000256" key="1">
    <source>
        <dbReference type="ARBA" id="ARBA00004606"/>
    </source>
</evidence>
<evidence type="ECO:0000256" key="6">
    <source>
        <dbReference type="ARBA" id="ARBA00022989"/>
    </source>
</evidence>
<dbReference type="ExpressionAtlas" id="A0A5G2QZ20">
    <property type="expression patterns" value="baseline and differential"/>
</dbReference>
<dbReference type="Proteomes" id="UP000008227">
    <property type="component" value="Chromosome 15"/>
</dbReference>
<dbReference type="Ensembl" id="ENSSSCT00000072928.2">
    <property type="protein sequence ID" value="ENSSSCP00000070128.2"/>
    <property type="gene ID" value="ENSSSCG00000015716.6"/>
</dbReference>
<keyword evidence="18" id="KW-1267">Proteomics identification</keyword>
<dbReference type="Bgee" id="ENSSSCG00000015716">
    <property type="expression patterns" value="Expressed in lung and 17 other cell types or tissues"/>
</dbReference>
<evidence type="ECO:0000256" key="11">
    <source>
        <dbReference type="ARBA" id="ARBA00023180"/>
    </source>
</evidence>
<feature type="disulfide bond" evidence="12">
    <location>
        <begin position="397"/>
        <end position="407"/>
    </location>
</feature>
<keyword evidence="8 14" id="KW-0472">Membrane</keyword>
<organism evidence="16 17">
    <name type="scientific">Sus scrofa</name>
    <name type="common">Pig</name>
    <dbReference type="NCBI Taxonomy" id="9823"/>
    <lineage>
        <taxon>Eukaryota</taxon>
        <taxon>Metazoa</taxon>
        <taxon>Chordata</taxon>
        <taxon>Craniata</taxon>
        <taxon>Vertebrata</taxon>
        <taxon>Euteleostomi</taxon>
        <taxon>Mammalia</taxon>
        <taxon>Eutheria</taxon>
        <taxon>Laurasiatheria</taxon>
        <taxon>Artiodactyla</taxon>
        <taxon>Suina</taxon>
        <taxon>Suidae</taxon>
        <taxon>Sus</taxon>
    </lineage>
</organism>
<dbReference type="InterPro" id="IPR008160">
    <property type="entry name" value="Collagen"/>
</dbReference>
<dbReference type="SUPFAM" id="SSF56487">
    <property type="entry name" value="SRCR-like"/>
    <property type="match status" value="1"/>
</dbReference>
<reference evidence="17" key="1">
    <citation type="submission" date="2009-11" db="EMBL/GenBank/DDBJ databases">
        <authorList>
            <consortium name="Porcine genome sequencing project"/>
        </authorList>
    </citation>
    <scope>NUCLEOTIDE SEQUENCE [LARGE SCALE GENOMIC DNA]</scope>
    <source>
        <strain evidence="17">Duroc</strain>
    </source>
</reference>
<dbReference type="PANTHER" id="PTHR19331:SF471">
    <property type="entry name" value="SRCR DOMAIN-CONTAINING PROTEIN"/>
    <property type="match status" value="1"/>
</dbReference>
<evidence type="ECO:0000256" key="13">
    <source>
        <dbReference type="SAM" id="MobiDB-lite"/>
    </source>
</evidence>
<feature type="region of interest" description="Disordered" evidence="13">
    <location>
        <begin position="166"/>
        <end position="189"/>
    </location>
</feature>
<evidence type="ECO:0000313" key="17">
    <source>
        <dbReference type="Proteomes" id="UP000008227"/>
    </source>
</evidence>
<keyword evidence="10" id="KW-0675">Receptor</keyword>
<evidence type="ECO:0000256" key="7">
    <source>
        <dbReference type="ARBA" id="ARBA00023054"/>
    </source>
</evidence>
<keyword evidence="5" id="KW-0735">Signal-anchor</keyword>
<keyword evidence="2 14" id="KW-0812">Transmembrane</keyword>
<reference evidence="16" key="2">
    <citation type="journal article" date="2020" name="Gigascience">
        <title>An improved pig reference genome sequence to enable pig genetics and genomics research.</title>
        <authorList>
            <person name="Warr A."/>
            <person name="Affara N."/>
            <person name="Aken B."/>
            <person name="Beiki H."/>
            <person name="Bickhart D.M."/>
            <person name="Billis K."/>
            <person name="Chow W."/>
            <person name="Eory L."/>
            <person name="Finlayson H.A."/>
            <person name="Flicek P."/>
            <person name="Giron C.G."/>
            <person name="Griffin D.K."/>
            <person name="Hall R."/>
            <person name="Hannum G."/>
            <person name="Hourlier T."/>
            <person name="Howe K."/>
            <person name="Hume D.A."/>
            <person name="Izuogu O."/>
            <person name="Kim K."/>
            <person name="Koren S."/>
            <person name="Liu H."/>
            <person name="Manchanda N."/>
            <person name="Martin F.J."/>
            <person name="Nonneman D.J."/>
            <person name="O'Connor R.E."/>
            <person name="Phillippy A.M."/>
            <person name="Rohrer G.A."/>
            <person name="Rosen B.D."/>
            <person name="Rund L.A."/>
            <person name="Sargent C.A."/>
            <person name="Schook L.B."/>
            <person name="Schroeder S.G."/>
            <person name="Schwartz A.S."/>
            <person name="Skinner B.M."/>
            <person name="Talbot R."/>
            <person name="Tseng E."/>
            <person name="Tuggle C.K."/>
            <person name="Watson M."/>
            <person name="Smith T.P.L."/>
            <person name="Archibald A.L."/>
        </authorList>
    </citation>
    <scope>NUCLEOTIDE SEQUENCE [LARGE SCALE GENOMIC DNA]</scope>
    <source>
        <strain evidence="16">Duroc</strain>
    </source>
</reference>
<evidence type="ECO:0000256" key="5">
    <source>
        <dbReference type="ARBA" id="ARBA00022968"/>
    </source>
</evidence>
<comment type="subcellular location">
    <subcellularLocation>
        <location evidence="1">Membrane</location>
        <topology evidence="1">Single-pass type II membrane protein</topology>
    </subcellularLocation>
</comment>
<evidence type="ECO:0000256" key="3">
    <source>
        <dbReference type="ARBA" id="ARBA00022729"/>
    </source>
</evidence>
<dbReference type="Gene3D" id="3.10.250.10">
    <property type="entry name" value="SRCR-like domain"/>
    <property type="match status" value="1"/>
</dbReference>
<dbReference type="GeneTree" id="ENSGT00950000183074"/>
<feature type="compositionally biased region" description="Gly residues" evidence="13">
    <location>
        <begin position="297"/>
        <end position="306"/>
    </location>
</feature>
<dbReference type="InterPro" id="IPR036772">
    <property type="entry name" value="SRCR-like_dom_sf"/>
</dbReference>
<dbReference type="AlphaFoldDB" id="A0A5G2QZ20"/>
<feature type="domain" description="SRCR" evidence="15">
    <location>
        <begin position="333"/>
        <end position="428"/>
    </location>
</feature>
<evidence type="ECO:0000313" key="16">
    <source>
        <dbReference type="Ensembl" id="ENSSSCP00000070128.2"/>
    </source>
</evidence>
<reference evidence="16" key="4">
    <citation type="submission" date="2025-09" db="UniProtKB">
        <authorList>
            <consortium name="Ensembl"/>
        </authorList>
    </citation>
    <scope>IDENTIFICATION</scope>
</reference>
<evidence type="ECO:0000256" key="12">
    <source>
        <dbReference type="PROSITE-ProRule" id="PRU00196"/>
    </source>
</evidence>
<reference evidence="16" key="3">
    <citation type="submission" date="2025-08" db="UniProtKB">
        <authorList>
            <consortium name="Ensembl"/>
        </authorList>
    </citation>
    <scope>IDENTIFICATION</scope>
</reference>
<keyword evidence="6 14" id="KW-1133">Transmembrane helix</keyword>
<keyword evidence="3" id="KW-0732">Signal</keyword>
<sequence length="428" mass="44502">MAFLALWQEGRSRGRCGGHGPLCLSPPGTSKGAPAHKEKVQKRAGVPCSPHSAAATFCPGCLSESKPKKRNGMNWFMFLVVIYLILLTVGTGMLVMTVLKLQEQLRALVIYPHNETLATEGSWSSFLQSIPPPAGDAPRLQILQTQLTQICARQEQLLRRVDNCTQIPGPPGPQGPPGIKGETGRKGDMGMKGDMGLMGPPGARGHKGDLGMPGSPGKSLCGIPWCQGSTPSSPDTLYGICCPGPAGSPGSPGAEGLKGSKGDTGNRGWGRGEDYFPAGPAGLKGEKGSRGLEGSRGAPGLGGQKGEPGAKGSSGLQGAKGAKGEKGESMLSVRIIGSRNRGRAEIFYSGVWGTICDDDWDNSDATVFCRMLGYSSGSAVYNVGGGTGTIWLDNVACKGSEFTLWDCGKNAWGSHNCNHNEDAGVNCS</sequence>
<keyword evidence="7" id="KW-0175">Coiled coil</keyword>
<dbReference type="FunFam" id="3.10.250.10:FF:000011">
    <property type="entry name" value="Scavenger receptor class A member 5"/>
    <property type="match status" value="1"/>
</dbReference>
<dbReference type="PRINTS" id="PR00258">
    <property type="entry name" value="SPERACTRCPTR"/>
</dbReference>